<reference evidence="1 2" key="1">
    <citation type="submission" date="2024-08" db="EMBL/GenBank/DDBJ databases">
        <title>Gnathostoma spinigerum genome.</title>
        <authorList>
            <person name="Gonzalez-Bertolin B."/>
            <person name="Monzon S."/>
            <person name="Zaballos A."/>
            <person name="Jimenez P."/>
            <person name="Dekumyoy P."/>
            <person name="Varona S."/>
            <person name="Cuesta I."/>
            <person name="Sumanam S."/>
            <person name="Adisakwattana P."/>
            <person name="Gasser R.B."/>
            <person name="Hernandez-Gonzalez A."/>
            <person name="Young N.D."/>
            <person name="Perteguer M.J."/>
        </authorList>
    </citation>
    <scope>NUCLEOTIDE SEQUENCE [LARGE SCALE GENOMIC DNA]</scope>
    <source>
        <strain evidence="1">AL3</strain>
        <tissue evidence="1">Liver</tissue>
    </source>
</reference>
<keyword evidence="2" id="KW-1185">Reference proteome</keyword>
<evidence type="ECO:0000313" key="1">
    <source>
        <dbReference type="EMBL" id="MFH4977401.1"/>
    </source>
</evidence>
<dbReference type="Proteomes" id="UP001608902">
    <property type="component" value="Unassembled WGS sequence"/>
</dbReference>
<organism evidence="1 2">
    <name type="scientific">Gnathostoma spinigerum</name>
    <dbReference type="NCBI Taxonomy" id="75299"/>
    <lineage>
        <taxon>Eukaryota</taxon>
        <taxon>Metazoa</taxon>
        <taxon>Ecdysozoa</taxon>
        <taxon>Nematoda</taxon>
        <taxon>Chromadorea</taxon>
        <taxon>Rhabditida</taxon>
        <taxon>Spirurina</taxon>
        <taxon>Gnathostomatomorpha</taxon>
        <taxon>Gnathostomatoidea</taxon>
        <taxon>Gnathostomatidae</taxon>
        <taxon>Gnathostoma</taxon>
    </lineage>
</organism>
<proteinExistence type="predicted"/>
<accession>A0ABD6EDV3</accession>
<sequence length="82" mass="9887">MAYGFDVEEMLLFDFQLCSKQDNSRDAPERFLRRTRGILETFGDNPQDILRYTHSDEFIIFLFDYSFQWRTISVSEMMQITI</sequence>
<comment type="caution">
    <text evidence="1">The sequence shown here is derived from an EMBL/GenBank/DDBJ whole genome shotgun (WGS) entry which is preliminary data.</text>
</comment>
<dbReference type="EMBL" id="JBGFUD010002280">
    <property type="protein sequence ID" value="MFH4977401.1"/>
    <property type="molecule type" value="Genomic_DNA"/>
</dbReference>
<gene>
    <name evidence="1" type="ORF">AB6A40_004110</name>
</gene>
<evidence type="ECO:0000313" key="2">
    <source>
        <dbReference type="Proteomes" id="UP001608902"/>
    </source>
</evidence>
<protein>
    <submittedName>
        <fullName evidence="1">Uncharacterized protein</fullName>
    </submittedName>
</protein>
<name>A0ABD6EDV3_9BILA</name>
<dbReference type="AlphaFoldDB" id="A0ABD6EDV3"/>